<dbReference type="GeneID" id="89977215"/>
<comment type="catalytic activity">
    <reaction evidence="5 6">
        <text>geranylgeranyl diphosphate + L-cysteinyl-[protein] = S-geranylgeranyl-L-cysteinyl-[protein] + diphosphate</text>
        <dbReference type="Rhea" id="RHEA:21240"/>
        <dbReference type="Rhea" id="RHEA-COMP:10131"/>
        <dbReference type="Rhea" id="RHEA-COMP:11537"/>
        <dbReference type="ChEBI" id="CHEBI:29950"/>
        <dbReference type="ChEBI" id="CHEBI:33019"/>
        <dbReference type="ChEBI" id="CHEBI:57533"/>
        <dbReference type="ChEBI" id="CHEBI:86021"/>
        <dbReference type="EC" id="2.5.1.60"/>
    </reaction>
</comment>
<dbReference type="EC" id="2.5.1.60" evidence="6"/>
<evidence type="ECO:0000313" key="9">
    <source>
        <dbReference type="Proteomes" id="UP001358417"/>
    </source>
</evidence>
<accession>A0AAV9MVX1</accession>
<name>A0AAV9MVX1_9EURO</name>
<dbReference type="Pfam" id="PF01239">
    <property type="entry name" value="PPTA"/>
    <property type="match status" value="4"/>
</dbReference>
<dbReference type="AlphaFoldDB" id="A0AAV9MVX1"/>
<keyword evidence="7" id="KW-0175">Coiled coil</keyword>
<keyword evidence="3 6" id="KW-0808">Transferase</keyword>
<dbReference type="PANTHER" id="PTHR11129">
    <property type="entry name" value="PROTEIN FARNESYLTRANSFERASE ALPHA SUBUNIT/RAB GERANYLGERANYL TRANSFERASE ALPHA SUBUNIT"/>
    <property type="match status" value="1"/>
</dbReference>
<dbReference type="Gene3D" id="1.25.40.120">
    <property type="entry name" value="Protein prenylyltransferase"/>
    <property type="match status" value="1"/>
</dbReference>
<organism evidence="8 9">
    <name type="scientific">Exophiala bonariae</name>
    <dbReference type="NCBI Taxonomy" id="1690606"/>
    <lineage>
        <taxon>Eukaryota</taxon>
        <taxon>Fungi</taxon>
        <taxon>Dikarya</taxon>
        <taxon>Ascomycota</taxon>
        <taxon>Pezizomycotina</taxon>
        <taxon>Eurotiomycetes</taxon>
        <taxon>Chaetothyriomycetidae</taxon>
        <taxon>Chaetothyriales</taxon>
        <taxon>Herpotrichiellaceae</taxon>
        <taxon>Exophiala</taxon>
    </lineage>
</organism>
<dbReference type="SUPFAM" id="SSF48439">
    <property type="entry name" value="Protein prenylyltransferase"/>
    <property type="match status" value="1"/>
</dbReference>
<sequence length="364" mass="43062">MASHDVRRSAVPTERTPEALQKELKEIRVYQQLVEEVNQKIEARDFTPELLQKTAALLKKNPEYYTIWNHRRRIYVQEFSDLSQAVAVGEKTEENRQSEILDIIQLDLQFLFPLLLKYPKCYWIWNHRLWLLEQSTILLPISTSRDLWQEELGLVGKMLSRDNRNFHGWGYRRTVVQSLESSALHGESMARGELGYTKKMIGTNLSNFSAWHNRIKLILKILEEEKANDEERRKMLDEELKLIHQALFDPYDQSLWFYHQNLMCTFDPGQAARGMAPHLSDEERLRYVAAEQEYIEEVLEDAEDCKWAYLALIESTLIESRLKGGLTTKEESKMSEWVKQLHKLDPLRRGRWQDLEQRLKNNTV</sequence>
<protein>
    <recommendedName>
        <fullName evidence="6">Geranylgeranyl transferase type-2 subunit alpha</fullName>
        <ecNumber evidence="6">2.5.1.60</ecNumber>
    </recommendedName>
    <alternativeName>
        <fullName evidence="6">Geranylgeranyl transferase type II subunit alpha</fullName>
    </alternativeName>
</protein>
<dbReference type="GO" id="GO:0005968">
    <property type="term" value="C:Rab-protein geranylgeranyltransferase complex"/>
    <property type="evidence" value="ECO:0007669"/>
    <property type="project" value="TreeGrafter"/>
</dbReference>
<dbReference type="InterPro" id="IPR002088">
    <property type="entry name" value="Prenyl_trans_a"/>
</dbReference>
<comment type="function">
    <text evidence="6">Catalyzes the transfer of a geranyl-geranyl moiety from geranyl-geranyl pyrophosphate to cysteines occuring in specific C-terminal amino acid sequences.</text>
</comment>
<dbReference type="Proteomes" id="UP001358417">
    <property type="component" value="Unassembled WGS sequence"/>
</dbReference>
<keyword evidence="2 6" id="KW-0637">Prenyltransferase</keyword>
<evidence type="ECO:0000256" key="4">
    <source>
        <dbReference type="ARBA" id="ARBA00022737"/>
    </source>
</evidence>
<evidence type="ECO:0000256" key="2">
    <source>
        <dbReference type="ARBA" id="ARBA00022602"/>
    </source>
</evidence>
<dbReference type="PROSITE" id="PS51147">
    <property type="entry name" value="PFTA"/>
    <property type="match status" value="4"/>
</dbReference>
<dbReference type="GO" id="GO:0004663">
    <property type="term" value="F:Rab geranylgeranyltransferase activity"/>
    <property type="evidence" value="ECO:0007669"/>
    <property type="project" value="UniProtKB-UniRule"/>
</dbReference>
<dbReference type="EMBL" id="JAVRRD010000035">
    <property type="protein sequence ID" value="KAK5045685.1"/>
    <property type="molecule type" value="Genomic_DNA"/>
</dbReference>
<feature type="coiled-coil region" evidence="7">
    <location>
        <begin position="212"/>
        <end position="239"/>
    </location>
</feature>
<dbReference type="GO" id="GO:0097354">
    <property type="term" value="P:prenylation"/>
    <property type="evidence" value="ECO:0007669"/>
    <property type="project" value="UniProtKB-UniRule"/>
</dbReference>
<comment type="caution">
    <text evidence="8">The sequence shown here is derived from an EMBL/GenBank/DDBJ whole genome shotgun (WGS) entry which is preliminary data.</text>
</comment>
<dbReference type="PANTHER" id="PTHR11129:SF2">
    <property type="entry name" value="GERANYLGERANYL TRANSFERASE TYPE-2 SUBUNIT ALPHA"/>
    <property type="match status" value="1"/>
</dbReference>
<keyword evidence="9" id="KW-1185">Reference proteome</keyword>
<evidence type="ECO:0000256" key="6">
    <source>
        <dbReference type="RuleBase" id="RU367120"/>
    </source>
</evidence>
<evidence type="ECO:0000313" key="8">
    <source>
        <dbReference type="EMBL" id="KAK5045685.1"/>
    </source>
</evidence>
<proteinExistence type="inferred from homology"/>
<evidence type="ECO:0000256" key="1">
    <source>
        <dbReference type="ARBA" id="ARBA00006734"/>
    </source>
</evidence>
<evidence type="ECO:0000256" key="3">
    <source>
        <dbReference type="ARBA" id="ARBA00022679"/>
    </source>
</evidence>
<reference evidence="8 9" key="1">
    <citation type="submission" date="2023-08" db="EMBL/GenBank/DDBJ databases">
        <title>Black Yeasts Isolated from many extreme environments.</title>
        <authorList>
            <person name="Coleine C."/>
            <person name="Stajich J.E."/>
            <person name="Selbmann L."/>
        </authorList>
    </citation>
    <scope>NUCLEOTIDE SEQUENCE [LARGE SCALE GENOMIC DNA]</scope>
    <source>
        <strain evidence="8 9">CCFEE 5792</strain>
    </source>
</reference>
<keyword evidence="4" id="KW-0677">Repeat</keyword>
<comment type="similarity">
    <text evidence="1 6">Belongs to the protein prenyltransferase subunit alpha family.</text>
</comment>
<dbReference type="RefSeq" id="XP_064701303.1">
    <property type="nucleotide sequence ID" value="XM_064852596.1"/>
</dbReference>
<gene>
    <name evidence="8" type="ORF">LTR84_009054</name>
</gene>
<evidence type="ECO:0000256" key="5">
    <source>
        <dbReference type="ARBA" id="ARBA00047658"/>
    </source>
</evidence>
<evidence type="ECO:0000256" key="7">
    <source>
        <dbReference type="SAM" id="Coils"/>
    </source>
</evidence>